<proteinExistence type="predicted"/>
<feature type="region of interest" description="Disordered" evidence="1">
    <location>
        <begin position="55"/>
        <end position="85"/>
    </location>
</feature>
<sequence>MNFYAKPGTCQYCGCTREEPCKLADGDECAFLNSNATRCSNPDCVRADEEARARDYRKSFQRRNSKPSELREKVRRPRFRRRRAV</sequence>
<protein>
    <submittedName>
        <fullName evidence="2">Uncharacterized protein</fullName>
    </submittedName>
</protein>
<reference evidence="2 3" key="1">
    <citation type="submission" date="2016-10" db="EMBL/GenBank/DDBJ databases">
        <authorList>
            <person name="de Groot N.N."/>
        </authorList>
    </citation>
    <scope>NUCLEOTIDE SEQUENCE [LARGE SCALE GENOMIC DNA]</scope>
    <source>
        <strain evidence="2 3">DSM 22489</strain>
    </source>
</reference>
<evidence type="ECO:0000313" key="2">
    <source>
        <dbReference type="EMBL" id="SEG55960.1"/>
    </source>
</evidence>
<name>A0A1H6B5R0_9BACT</name>
<dbReference type="Proteomes" id="UP000236728">
    <property type="component" value="Unassembled WGS sequence"/>
</dbReference>
<organism evidence="2 3">
    <name type="scientific">Bryocella elongata</name>
    <dbReference type="NCBI Taxonomy" id="863522"/>
    <lineage>
        <taxon>Bacteria</taxon>
        <taxon>Pseudomonadati</taxon>
        <taxon>Acidobacteriota</taxon>
        <taxon>Terriglobia</taxon>
        <taxon>Terriglobales</taxon>
        <taxon>Acidobacteriaceae</taxon>
        <taxon>Bryocella</taxon>
    </lineage>
</organism>
<keyword evidence="3" id="KW-1185">Reference proteome</keyword>
<evidence type="ECO:0000313" key="3">
    <source>
        <dbReference type="Proteomes" id="UP000236728"/>
    </source>
</evidence>
<evidence type="ECO:0000256" key="1">
    <source>
        <dbReference type="SAM" id="MobiDB-lite"/>
    </source>
</evidence>
<dbReference type="AlphaFoldDB" id="A0A1H6B5R0"/>
<accession>A0A1H6B5R0</accession>
<feature type="compositionally biased region" description="Basic residues" evidence="1">
    <location>
        <begin position="73"/>
        <end position="85"/>
    </location>
</feature>
<dbReference type="EMBL" id="FNVA01000006">
    <property type="protein sequence ID" value="SEG55960.1"/>
    <property type="molecule type" value="Genomic_DNA"/>
</dbReference>
<gene>
    <name evidence="2" type="ORF">SAMN05421819_3535</name>
</gene>